<gene>
    <name evidence="1" type="ordered locus">UWK_01645</name>
</gene>
<dbReference type="AlphaFoldDB" id="M1P3Z2"/>
<dbReference type="OrthoDB" id="9810361at2"/>
<name>M1P3Z2_DESSD</name>
<proteinExistence type="predicted"/>
<evidence type="ECO:0000313" key="2">
    <source>
        <dbReference type="Proteomes" id="UP000011721"/>
    </source>
</evidence>
<dbReference type="eggNOG" id="COG0727">
    <property type="taxonomic scope" value="Bacteria"/>
</dbReference>
<dbReference type="STRING" id="1167006.UWK_01645"/>
<dbReference type="PANTHER" id="PTHR35866">
    <property type="entry name" value="PUTATIVE-RELATED"/>
    <property type="match status" value="1"/>
</dbReference>
<keyword evidence="2" id="KW-1185">Reference proteome</keyword>
<dbReference type="EMBL" id="CP003985">
    <property type="protein sequence ID" value="AGF78203.1"/>
    <property type="molecule type" value="Genomic_DNA"/>
</dbReference>
<dbReference type="InterPro" id="IPR005358">
    <property type="entry name" value="Puta_zinc/iron-chelating_dom"/>
</dbReference>
<dbReference type="PANTHER" id="PTHR35866:SF1">
    <property type="entry name" value="YKGJ FAMILY CYSTEINE CLUSTER PROTEIN"/>
    <property type="match status" value="1"/>
</dbReference>
<dbReference type="HOGENOM" id="CLU_080178_0_0_7"/>
<sequence>MDQPQLPENVRRLDSGETFCFSCHPDVNCFTDCCRQLELALTPYDVLRLKHETNLHSSIFLERYVIQEQETEDVFPRFYLTMVDDGQASCVFVSDTGCTVYPGRPGACRAYPMGRAAMRRDDNRMEEFFVLLNEPHCHGFQEKEEQTPKRYSEGQCLERYNRLNDKVATLLQHEKIRQGLQLTLEQTEFFVLALYNLDSFRKQLDEGRLPQQNQYLHKKEACKDDEQLLLFGIEWLHGVLFQQ</sequence>
<dbReference type="KEGG" id="dsf:UWK_01645"/>
<dbReference type="RefSeq" id="WP_015403894.1">
    <property type="nucleotide sequence ID" value="NC_020304.1"/>
</dbReference>
<dbReference type="Proteomes" id="UP000011721">
    <property type="component" value="Chromosome"/>
</dbReference>
<reference evidence="2" key="1">
    <citation type="journal article" date="2013" name="Stand. Genomic Sci.">
        <title>Complete genome sequence of Desulfocapsa sulfexigens, a marine deltaproteobacterium specialized in disproportionating inorganic sulfur compounds.</title>
        <authorList>
            <person name="Finster K.W."/>
            <person name="Kjeldsen K.U."/>
            <person name="Kube M."/>
            <person name="Reinhardt R."/>
            <person name="Mussmann M."/>
            <person name="Amann R."/>
            <person name="Schreiber L."/>
        </authorList>
    </citation>
    <scope>NUCLEOTIDE SEQUENCE [LARGE SCALE GENOMIC DNA]</scope>
    <source>
        <strain evidence="2">DSM 10523 / SB164P1</strain>
    </source>
</reference>
<protein>
    <submittedName>
        <fullName evidence="1">Putative Fe-S oxidoreductase</fullName>
    </submittedName>
</protein>
<dbReference type="PATRIC" id="fig|1167006.5.peg.1816"/>
<evidence type="ECO:0000313" key="1">
    <source>
        <dbReference type="EMBL" id="AGF78203.1"/>
    </source>
</evidence>
<dbReference type="Pfam" id="PF03692">
    <property type="entry name" value="CxxCxxCC"/>
    <property type="match status" value="1"/>
</dbReference>
<accession>M1P3Z2</accession>
<organism evidence="1 2">
    <name type="scientific">Desulfocapsa sulfexigens (strain DSM 10523 / SB164P1)</name>
    <dbReference type="NCBI Taxonomy" id="1167006"/>
    <lineage>
        <taxon>Bacteria</taxon>
        <taxon>Pseudomonadati</taxon>
        <taxon>Thermodesulfobacteriota</taxon>
        <taxon>Desulfobulbia</taxon>
        <taxon>Desulfobulbales</taxon>
        <taxon>Desulfocapsaceae</taxon>
        <taxon>Desulfocapsa</taxon>
    </lineage>
</organism>